<reference evidence="2 3" key="1">
    <citation type="submission" date="2023-01" db="EMBL/GenBank/DDBJ databases">
        <authorList>
            <person name="Whitehead M."/>
        </authorList>
    </citation>
    <scope>NUCLEOTIDE SEQUENCE [LARGE SCALE GENOMIC DNA]</scope>
</reference>
<dbReference type="EMBL" id="CARXXK010001361">
    <property type="protein sequence ID" value="CAI6375715.1"/>
    <property type="molecule type" value="Genomic_DNA"/>
</dbReference>
<proteinExistence type="predicted"/>
<accession>A0AAV0Y4D6</accession>
<name>A0AAV0Y4D6_9HEMI</name>
<protein>
    <submittedName>
        <fullName evidence="2">Uncharacterized protein</fullName>
    </submittedName>
</protein>
<dbReference type="Proteomes" id="UP001160148">
    <property type="component" value="Unassembled WGS sequence"/>
</dbReference>
<comment type="caution">
    <text evidence="2">The sequence shown here is derived from an EMBL/GenBank/DDBJ whole genome shotgun (WGS) entry which is preliminary data.</text>
</comment>
<feature type="compositionally biased region" description="Polar residues" evidence="1">
    <location>
        <begin position="1"/>
        <end position="17"/>
    </location>
</feature>
<feature type="region of interest" description="Disordered" evidence="1">
    <location>
        <begin position="73"/>
        <end position="99"/>
    </location>
</feature>
<organism evidence="2 3">
    <name type="scientific">Macrosiphum euphorbiae</name>
    <name type="common">potato aphid</name>
    <dbReference type="NCBI Taxonomy" id="13131"/>
    <lineage>
        <taxon>Eukaryota</taxon>
        <taxon>Metazoa</taxon>
        <taxon>Ecdysozoa</taxon>
        <taxon>Arthropoda</taxon>
        <taxon>Hexapoda</taxon>
        <taxon>Insecta</taxon>
        <taxon>Pterygota</taxon>
        <taxon>Neoptera</taxon>
        <taxon>Paraneoptera</taxon>
        <taxon>Hemiptera</taxon>
        <taxon>Sternorrhyncha</taxon>
        <taxon>Aphidomorpha</taxon>
        <taxon>Aphidoidea</taxon>
        <taxon>Aphididae</taxon>
        <taxon>Macrosiphini</taxon>
        <taxon>Macrosiphum</taxon>
    </lineage>
</organism>
<dbReference type="AlphaFoldDB" id="A0AAV0Y4D6"/>
<sequence>MSQGCSNINNKSVSPITIINKQQVIKQKKKEASTQSNKRSLPISPTTPTMPPTEITKKKQKLFASPDRYSALSNTVESDDNDVPPESLSQEPSDTSIYASTKVPLPPPIFIKGVLNYSAVLSELTELTGPTSFVC</sequence>
<evidence type="ECO:0000313" key="3">
    <source>
        <dbReference type="Proteomes" id="UP001160148"/>
    </source>
</evidence>
<feature type="region of interest" description="Disordered" evidence="1">
    <location>
        <begin position="1"/>
        <end position="61"/>
    </location>
</feature>
<feature type="compositionally biased region" description="Polar residues" evidence="1">
    <location>
        <begin position="87"/>
        <end position="99"/>
    </location>
</feature>
<evidence type="ECO:0000313" key="2">
    <source>
        <dbReference type="EMBL" id="CAI6375715.1"/>
    </source>
</evidence>
<gene>
    <name evidence="2" type="ORF">MEUPH1_LOCUS29174</name>
</gene>
<keyword evidence="3" id="KW-1185">Reference proteome</keyword>
<evidence type="ECO:0000256" key="1">
    <source>
        <dbReference type="SAM" id="MobiDB-lite"/>
    </source>
</evidence>